<evidence type="ECO:0000256" key="4">
    <source>
        <dbReference type="ARBA" id="ARBA00022448"/>
    </source>
</evidence>
<comment type="subunit">
    <text evidence="3 7">Homodimer.</text>
</comment>
<evidence type="ECO:0000256" key="5">
    <source>
        <dbReference type="ARBA" id="ARBA00022490"/>
    </source>
</evidence>
<dbReference type="GO" id="GO:0030643">
    <property type="term" value="P:intracellular phosphate ion homeostasis"/>
    <property type="evidence" value="ECO:0007669"/>
    <property type="project" value="InterPro"/>
</dbReference>
<dbReference type="NCBIfam" id="TIGR02135">
    <property type="entry name" value="phoU_full"/>
    <property type="match status" value="1"/>
</dbReference>
<evidence type="ECO:0000256" key="6">
    <source>
        <dbReference type="ARBA" id="ARBA00022592"/>
    </source>
</evidence>
<reference evidence="10 12" key="2">
    <citation type="submission" date="2017-06" db="EMBL/GenBank/DDBJ databases">
        <title>Isolation and characterization of a thermophilic and butanogenic Thermoanaerobacterium thermosaccharolyticum M5 capable of efficient degradation of hemicellulose.</title>
        <authorList>
            <person name="Xin F."/>
            <person name="Jiang Y."/>
        </authorList>
    </citation>
    <scope>NUCLEOTIDE SEQUENCE [LARGE SCALE GENOMIC DNA]</scope>
    <source>
        <strain evidence="10 12">M5</strain>
    </source>
</reference>
<dbReference type="OMA" id="WKHGIET"/>
<dbReference type="SUPFAM" id="SSF109755">
    <property type="entry name" value="PhoU-like"/>
    <property type="match status" value="1"/>
</dbReference>
<evidence type="ECO:0000256" key="2">
    <source>
        <dbReference type="ARBA" id="ARBA00008107"/>
    </source>
</evidence>
<dbReference type="InterPro" id="IPR026022">
    <property type="entry name" value="PhoU_dom"/>
</dbReference>
<evidence type="ECO:0000256" key="3">
    <source>
        <dbReference type="ARBA" id="ARBA00011738"/>
    </source>
</evidence>
<dbReference type="GeneID" id="93864570"/>
<gene>
    <name evidence="10" type="primary">phoU</name>
    <name evidence="10" type="ORF">CE561_06370</name>
    <name evidence="9" type="ORF">Thert_02942</name>
</gene>
<evidence type="ECO:0000313" key="9">
    <source>
        <dbReference type="EMBL" id="AST58743.1"/>
    </source>
</evidence>
<keyword evidence="6 7" id="KW-0592">Phosphate transport</keyword>
<dbReference type="AlphaFoldDB" id="A0A231VI26"/>
<evidence type="ECO:0000313" key="12">
    <source>
        <dbReference type="Proteomes" id="UP000215301"/>
    </source>
</evidence>
<dbReference type="EMBL" id="CP016893">
    <property type="protein sequence ID" value="AST58743.1"/>
    <property type="molecule type" value="Genomic_DNA"/>
</dbReference>
<dbReference type="Proteomes" id="UP000214975">
    <property type="component" value="Chromosome"/>
</dbReference>
<dbReference type="RefSeq" id="WP_013298211.1">
    <property type="nucleotide sequence ID" value="NZ_CP016893.1"/>
</dbReference>
<dbReference type="GO" id="GO:0045936">
    <property type="term" value="P:negative regulation of phosphate metabolic process"/>
    <property type="evidence" value="ECO:0007669"/>
    <property type="project" value="InterPro"/>
</dbReference>
<comment type="similarity">
    <text evidence="2 7">Belongs to the PhoU family.</text>
</comment>
<dbReference type="Pfam" id="PF01895">
    <property type="entry name" value="PhoU"/>
    <property type="match status" value="2"/>
</dbReference>
<dbReference type="PANTHER" id="PTHR42930">
    <property type="entry name" value="PHOSPHATE-SPECIFIC TRANSPORT SYSTEM ACCESSORY PROTEIN PHOU"/>
    <property type="match status" value="1"/>
</dbReference>
<evidence type="ECO:0000256" key="7">
    <source>
        <dbReference type="PIRNR" id="PIRNR003107"/>
    </source>
</evidence>
<evidence type="ECO:0000313" key="10">
    <source>
        <dbReference type="EMBL" id="OXT07853.1"/>
    </source>
</evidence>
<name>A0A231VI26_THETR</name>
<dbReference type="GO" id="GO:0005737">
    <property type="term" value="C:cytoplasm"/>
    <property type="evidence" value="ECO:0007669"/>
    <property type="project" value="UniProtKB-SubCell"/>
</dbReference>
<accession>A0A231VI26</accession>
<evidence type="ECO:0000256" key="1">
    <source>
        <dbReference type="ARBA" id="ARBA00004496"/>
    </source>
</evidence>
<comment type="function">
    <text evidence="7">Plays a role in the regulation of phosphate uptake.</text>
</comment>
<dbReference type="PIRSF" id="PIRSF003107">
    <property type="entry name" value="PhoU"/>
    <property type="match status" value="1"/>
</dbReference>
<dbReference type="InterPro" id="IPR038078">
    <property type="entry name" value="PhoU-like_sf"/>
</dbReference>
<sequence length="218" mass="25409">MNRTHFEKELEDLHYDILKMGALVEEAIGNSILSLINHDVELARKVIEQDDRIDEKEVEIDDRCSRIILTQQPLAKDLRIVLTGLKINTDLERMADHAVDIAKTTIRIADQTYIKPLIDIPRMSDIVREMVKLSLDSYVNQDTEMARTINQKDDIVDGLYKQIFRELLTYMIEDHKNIDQAAQFLFVARYLERIADHATNICEWVIYLESGQHIDLNE</sequence>
<dbReference type="FunFam" id="1.20.58.220:FF:000004">
    <property type="entry name" value="Phosphate-specific transport system accessory protein PhoU"/>
    <property type="match status" value="1"/>
</dbReference>
<reference evidence="9 11" key="1">
    <citation type="submission" date="2016-08" db="EMBL/GenBank/DDBJ databases">
        <title>A novel genetic cassette of butanologenic Thermoanaerobacterium thermosaccharolyticum that directly convert cellulose to butanol.</title>
        <authorList>
            <person name="Li T."/>
            <person name="He J."/>
        </authorList>
    </citation>
    <scope>NUCLEOTIDE SEQUENCE [LARGE SCALE GENOMIC DNA]</scope>
    <source>
        <strain evidence="9 11">TG57</strain>
    </source>
</reference>
<comment type="subcellular location">
    <subcellularLocation>
        <location evidence="1 7">Cytoplasm</location>
    </subcellularLocation>
</comment>
<feature type="domain" description="PhoU" evidence="8">
    <location>
        <begin position="120"/>
        <end position="205"/>
    </location>
</feature>
<dbReference type="PANTHER" id="PTHR42930:SF3">
    <property type="entry name" value="PHOSPHATE-SPECIFIC TRANSPORT SYSTEM ACCESSORY PROTEIN PHOU"/>
    <property type="match status" value="1"/>
</dbReference>
<dbReference type="EMBL" id="NKHD01000019">
    <property type="protein sequence ID" value="OXT07853.1"/>
    <property type="molecule type" value="Genomic_DNA"/>
</dbReference>
<keyword evidence="5 7" id="KW-0963">Cytoplasm</keyword>
<dbReference type="Proteomes" id="UP000215301">
    <property type="component" value="Unassembled WGS sequence"/>
</dbReference>
<dbReference type="Gene3D" id="1.20.58.220">
    <property type="entry name" value="Phosphate transport system protein phou homolog 2, domain 2"/>
    <property type="match status" value="1"/>
</dbReference>
<dbReference type="GO" id="GO:0006817">
    <property type="term" value="P:phosphate ion transport"/>
    <property type="evidence" value="ECO:0007669"/>
    <property type="project" value="UniProtKB-KW"/>
</dbReference>
<evidence type="ECO:0000259" key="8">
    <source>
        <dbReference type="Pfam" id="PF01895"/>
    </source>
</evidence>
<proteinExistence type="inferred from homology"/>
<evidence type="ECO:0000313" key="11">
    <source>
        <dbReference type="Proteomes" id="UP000214975"/>
    </source>
</evidence>
<dbReference type="InterPro" id="IPR028366">
    <property type="entry name" value="PhoU"/>
</dbReference>
<organism evidence="10 12">
    <name type="scientific">Thermoanaerobacterium thermosaccharolyticum</name>
    <name type="common">Clostridium thermosaccharolyticum</name>
    <dbReference type="NCBI Taxonomy" id="1517"/>
    <lineage>
        <taxon>Bacteria</taxon>
        <taxon>Bacillati</taxon>
        <taxon>Bacillota</taxon>
        <taxon>Clostridia</taxon>
        <taxon>Thermoanaerobacterales</taxon>
        <taxon>Thermoanaerobacteraceae</taxon>
        <taxon>Thermoanaerobacterium</taxon>
    </lineage>
</organism>
<protein>
    <recommendedName>
        <fullName evidence="7">Phosphate-specific transport system accessory protein PhoU</fullName>
    </recommendedName>
</protein>
<keyword evidence="4 7" id="KW-0813">Transport</keyword>
<feature type="domain" description="PhoU" evidence="8">
    <location>
        <begin position="17"/>
        <end position="104"/>
    </location>
</feature>